<keyword evidence="2 4" id="KW-0378">Hydrolase</keyword>
<dbReference type="AlphaFoldDB" id="F1T6W1"/>
<dbReference type="GO" id="GO:0043418">
    <property type="term" value="P:homocysteine catabolic process"/>
    <property type="evidence" value="ECO:0007669"/>
    <property type="project" value="TreeGrafter"/>
</dbReference>
<feature type="active site" evidence="5">
    <location>
        <position position="92"/>
    </location>
</feature>
<proteinExistence type="inferred from homology"/>
<dbReference type="GO" id="GO:0070005">
    <property type="term" value="F:cysteine-type aminopeptidase activity"/>
    <property type="evidence" value="ECO:0007669"/>
    <property type="project" value="InterPro"/>
</dbReference>
<evidence type="ECO:0000256" key="2">
    <source>
        <dbReference type="ARBA" id="ARBA00022801"/>
    </source>
</evidence>
<dbReference type="GO" id="GO:0009636">
    <property type="term" value="P:response to toxic substance"/>
    <property type="evidence" value="ECO:0007669"/>
    <property type="project" value="TreeGrafter"/>
</dbReference>
<dbReference type="Proteomes" id="UP000005947">
    <property type="component" value="Unassembled WGS sequence"/>
</dbReference>
<keyword evidence="3 4" id="KW-0788">Thiol protease</keyword>
<organism evidence="6 7">
    <name type="scientific">Fannyhessea vaginae DSM 15829</name>
    <dbReference type="NCBI Taxonomy" id="525256"/>
    <lineage>
        <taxon>Bacteria</taxon>
        <taxon>Bacillati</taxon>
        <taxon>Actinomycetota</taxon>
        <taxon>Coriobacteriia</taxon>
        <taxon>Coriobacteriales</taxon>
        <taxon>Atopobiaceae</taxon>
        <taxon>Fannyhessea</taxon>
    </lineage>
</organism>
<evidence type="ECO:0000313" key="7">
    <source>
        <dbReference type="Proteomes" id="UP000005947"/>
    </source>
</evidence>
<feature type="active site" evidence="5">
    <location>
        <position position="388"/>
    </location>
</feature>
<evidence type="ECO:0000256" key="3">
    <source>
        <dbReference type="ARBA" id="ARBA00022807"/>
    </source>
</evidence>
<dbReference type="PANTHER" id="PTHR10363:SF2">
    <property type="entry name" value="BLEOMYCIN HYDROLASE"/>
    <property type="match status" value="1"/>
</dbReference>
<comment type="caution">
    <text evidence="6">The sequence shown here is derived from an EMBL/GenBank/DDBJ whole genome shotgun (WGS) entry which is preliminary data.</text>
</comment>
<dbReference type="PIRSF" id="PIRSF005700">
    <property type="entry name" value="PepC"/>
    <property type="match status" value="1"/>
</dbReference>
<evidence type="ECO:0000256" key="5">
    <source>
        <dbReference type="PIRSR" id="PIRSR005700-1"/>
    </source>
</evidence>
<reference evidence="6 7" key="1">
    <citation type="submission" date="2011-02" db="EMBL/GenBank/DDBJ databases">
        <authorList>
            <person name="Muzny D."/>
            <person name="Qin X."/>
            <person name="Buhay C."/>
            <person name="Dugan-Rocha S."/>
            <person name="Ding Y."/>
            <person name="Chen G."/>
            <person name="Hawes A."/>
            <person name="Holder M."/>
            <person name="Jhangiani S."/>
            <person name="Johnson A."/>
            <person name="Khan Z."/>
            <person name="Li Z."/>
            <person name="Liu W."/>
            <person name="Liu X."/>
            <person name="Perez L."/>
            <person name="Shen H."/>
            <person name="Wang Q."/>
            <person name="Watt J."/>
            <person name="Xi L."/>
            <person name="Xin Y."/>
            <person name="Zhou J."/>
            <person name="Deng J."/>
            <person name="Jiang H."/>
            <person name="Liu Y."/>
            <person name="Qu J."/>
            <person name="Song X.-Z."/>
            <person name="Zhang L."/>
            <person name="Villasana D."/>
            <person name="Johnson A."/>
            <person name="Liu J."/>
            <person name="Liyanage D."/>
            <person name="Lorensuhewa L."/>
            <person name="Robinson T."/>
            <person name="Song A."/>
            <person name="Song B.-B."/>
            <person name="Dinh H."/>
            <person name="Thornton R."/>
            <person name="Coyle M."/>
            <person name="Francisco L."/>
            <person name="Jackson L."/>
            <person name="Javaid M."/>
            <person name="Korchina V."/>
            <person name="Kovar C."/>
            <person name="Mata R."/>
            <person name="Mathew T."/>
            <person name="Ngo R."/>
            <person name="Nguyen L."/>
            <person name="Nguyen N."/>
            <person name="Okwuonu G."/>
            <person name="Ongeri F."/>
            <person name="Pham C."/>
            <person name="Simmons D."/>
            <person name="Wilczek-Boney K."/>
            <person name="Hale W."/>
            <person name="Jakkamsetti A."/>
            <person name="Pham P."/>
            <person name="Ruth R."/>
            <person name="San Lucas F."/>
            <person name="Warren J."/>
            <person name="Zhang J."/>
            <person name="Zhao Z."/>
            <person name="Zhou C."/>
            <person name="Zhu D."/>
            <person name="Lee S."/>
            <person name="Bess C."/>
            <person name="Blankenburg K."/>
            <person name="Forbes L."/>
            <person name="Fu Q."/>
            <person name="Gubbala S."/>
            <person name="Hirani K."/>
            <person name="Jayaseelan J.C."/>
            <person name="Lara F."/>
            <person name="Munidasa M."/>
            <person name="Palculict T."/>
            <person name="Patil S."/>
            <person name="Pu L.-L."/>
            <person name="Saada N."/>
            <person name="Tang L."/>
            <person name="Weissenberger G."/>
            <person name="Zhu Y."/>
            <person name="Hemphill L."/>
            <person name="Shang Y."/>
            <person name="Youmans B."/>
            <person name="Ayvaz T."/>
            <person name="Ross M."/>
            <person name="Santibanez J."/>
            <person name="Aqrawi P."/>
            <person name="Gross S."/>
            <person name="Joshi V."/>
            <person name="Fowler G."/>
            <person name="Nazareth L."/>
            <person name="Reid J."/>
            <person name="Worley K."/>
            <person name="Petrosino J."/>
            <person name="Highlander S."/>
            <person name="Gibbs R."/>
        </authorList>
    </citation>
    <scope>NUCLEOTIDE SEQUENCE [LARGE SCALE GENOMIC DNA]</scope>
    <source>
        <strain evidence="6 7">DSM 15829</strain>
    </source>
</reference>
<comment type="similarity">
    <text evidence="4">Belongs to the peptidase C1 family.</text>
</comment>
<dbReference type="Gene3D" id="3.90.70.10">
    <property type="entry name" value="Cysteine proteinases"/>
    <property type="match status" value="1"/>
</dbReference>
<sequence>MICLPNMAVITNAAYFREVFMNFMHSISSEDIFRAHHSFVDERANQVAKNAASSNGVRKAARVPEGVAQNTLDFDIEVTQGKRCNQQRSGRCWMFASLNTMRYRIIKKYNLDTFELSQAYPLFWDKMEKSNWFLENIIDTVDEDLHGRLVSFLLTDPIGDGGQWDMFKSLVKKYGVCPKEAMPETANSCNTSDMDRYLTRYLRGCAHNLRETHEAGAAEEDLYEMKKEMMNNIYHLLSICLGEPPVSFDVRMRDKDHKLVLSGTFTPQEFFKRAVDMNLDDYISLISAPTADKPFGHTYTVSRLGNVWEDHGVRYLNLEPSELKRVAIAQLSDNLPVWFGCDVAQSYLRDEGMMDLGALDVDALFGFEVEGCMDKATRLDYAESLMTHAMVLEGVRLDENKKPVMWKVENSWGKDHGRDGFDTLSDAWFDEYVYQVVVDIKYLTAEQRAVFEQEEARVLEPWDPMGSLAR</sequence>
<dbReference type="MEROPS" id="C01.086"/>
<dbReference type="SUPFAM" id="SSF54001">
    <property type="entry name" value="Cysteine proteinases"/>
    <property type="match status" value="1"/>
</dbReference>
<dbReference type="InterPro" id="IPR000169">
    <property type="entry name" value="Pept_cys_AS"/>
</dbReference>
<evidence type="ECO:0000313" key="6">
    <source>
        <dbReference type="EMBL" id="EGF22690.1"/>
    </source>
</evidence>
<dbReference type="Pfam" id="PF03051">
    <property type="entry name" value="Peptidase_C1_2"/>
    <property type="match status" value="1"/>
</dbReference>
<dbReference type="PROSITE" id="PS00139">
    <property type="entry name" value="THIOL_PROTEASE_CYS"/>
    <property type="match status" value="1"/>
</dbReference>
<gene>
    <name evidence="6" type="ORF">HMPREF0091_11197</name>
</gene>
<dbReference type="GO" id="GO:0006508">
    <property type="term" value="P:proteolysis"/>
    <property type="evidence" value="ECO:0007669"/>
    <property type="project" value="UniProtKB-KW"/>
</dbReference>
<dbReference type="PANTHER" id="PTHR10363">
    <property type="entry name" value="BLEOMYCIN HYDROLASE"/>
    <property type="match status" value="1"/>
</dbReference>
<keyword evidence="7" id="KW-1185">Reference proteome</keyword>
<dbReference type="InterPro" id="IPR038765">
    <property type="entry name" value="Papain-like_cys_pep_sf"/>
</dbReference>
<keyword evidence="1 4" id="KW-0645">Protease</keyword>
<dbReference type="CDD" id="cd00585">
    <property type="entry name" value="Peptidase_C1B"/>
    <property type="match status" value="1"/>
</dbReference>
<name>F1T6W1_9ACTN</name>
<dbReference type="EMBL" id="ACGK02000005">
    <property type="protein sequence ID" value="EGF22690.1"/>
    <property type="molecule type" value="Genomic_DNA"/>
</dbReference>
<dbReference type="GO" id="GO:0005737">
    <property type="term" value="C:cytoplasm"/>
    <property type="evidence" value="ECO:0007669"/>
    <property type="project" value="TreeGrafter"/>
</dbReference>
<dbReference type="InterPro" id="IPR004134">
    <property type="entry name" value="Peptidase_C1B"/>
</dbReference>
<dbReference type="eggNOG" id="COG3579">
    <property type="taxonomic scope" value="Bacteria"/>
</dbReference>
<keyword evidence="4" id="KW-0031">Aminopeptidase</keyword>
<evidence type="ECO:0000256" key="4">
    <source>
        <dbReference type="PIRNR" id="PIRNR005700"/>
    </source>
</evidence>
<feature type="active site" evidence="5">
    <location>
        <position position="410"/>
    </location>
</feature>
<evidence type="ECO:0000256" key="1">
    <source>
        <dbReference type="ARBA" id="ARBA00022670"/>
    </source>
</evidence>
<accession>F1T6W1</accession>
<protein>
    <recommendedName>
        <fullName evidence="4">Aminopeptidase</fullName>
    </recommendedName>
</protein>